<dbReference type="Proteomes" id="UP000009875">
    <property type="component" value="Unassembled WGS sequence"/>
</dbReference>
<name>K9EC79_9LACT</name>
<proteinExistence type="predicted"/>
<evidence type="ECO:0000313" key="3">
    <source>
        <dbReference type="Proteomes" id="UP000009875"/>
    </source>
</evidence>
<accession>K9EC79</accession>
<dbReference type="AlphaFoldDB" id="K9EC79"/>
<feature type="domain" description="IrrE N-terminal-like" evidence="1">
    <location>
        <begin position="33"/>
        <end position="121"/>
    </location>
</feature>
<dbReference type="EMBL" id="AGXA01000021">
    <property type="protein sequence ID" value="EKU93391.1"/>
    <property type="molecule type" value="Genomic_DNA"/>
</dbReference>
<dbReference type="RefSeq" id="WP_003778263.1">
    <property type="nucleotide sequence ID" value="NZ_JH992959.1"/>
</dbReference>
<dbReference type="HOGENOM" id="CLU_137904_0_1_9"/>
<sequence>MDRLEKLIDEYHDELSFEFRSDMPDSLSGLIVDNNVFINSNIDRDQAYIVLAEEIGHYETSSPKDITNYKLHRKEEIQARRWSYKKVVPVHYLKKYSEAKDKVYLYQIAEELDLPEDVIEKSIEVYKLEGKL</sequence>
<dbReference type="Pfam" id="PF06114">
    <property type="entry name" value="Peptidase_M78"/>
    <property type="match status" value="1"/>
</dbReference>
<protein>
    <recommendedName>
        <fullName evidence="1">IrrE N-terminal-like domain-containing protein</fullName>
    </recommendedName>
</protein>
<gene>
    <name evidence="2" type="ORF">HMPREF9698_01139</name>
</gene>
<organism evidence="2 3">
    <name type="scientific">Alloiococcus otitis ATCC 51267</name>
    <dbReference type="NCBI Taxonomy" id="883081"/>
    <lineage>
        <taxon>Bacteria</taxon>
        <taxon>Bacillati</taxon>
        <taxon>Bacillota</taxon>
        <taxon>Bacilli</taxon>
        <taxon>Lactobacillales</taxon>
        <taxon>Carnobacteriaceae</taxon>
        <taxon>Alloiococcus</taxon>
    </lineage>
</organism>
<evidence type="ECO:0000259" key="1">
    <source>
        <dbReference type="Pfam" id="PF06114"/>
    </source>
</evidence>
<dbReference type="STRING" id="883081.HMPREF9698_01139"/>
<evidence type="ECO:0000313" key="2">
    <source>
        <dbReference type="EMBL" id="EKU93391.1"/>
    </source>
</evidence>
<dbReference type="OrthoDB" id="1707128at2"/>
<reference evidence="2 3" key="1">
    <citation type="submission" date="2012-09" db="EMBL/GenBank/DDBJ databases">
        <title>The Genome Sequence of Alloiococcus otitis ATCC 51267.</title>
        <authorList>
            <consortium name="The Broad Institute Genome Sequencing Platform"/>
            <person name="Earl A."/>
            <person name="Ward D."/>
            <person name="Feldgarden M."/>
            <person name="Gevers D."/>
            <person name="Huys G."/>
            <person name="Walker B."/>
            <person name="Young S.K."/>
            <person name="Zeng Q."/>
            <person name="Gargeya S."/>
            <person name="Fitzgerald M."/>
            <person name="Haas B."/>
            <person name="Abouelleil A."/>
            <person name="Alvarado L."/>
            <person name="Arachchi H.M."/>
            <person name="Berlin A.M."/>
            <person name="Chapman S.B."/>
            <person name="Goldberg J."/>
            <person name="Griggs A."/>
            <person name="Gujja S."/>
            <person name="Hansen M."/>
            <person name="Howarth C."/>
            <person name="Imamovic A."/>
            <person name="Larimer J."/>
            <person name="McCowen C."/>
            <person name="Montmayeur A."/>
            <person name="Murphy C."/>
            <person name="Neiman D."/>
            <person name="Pearson M."/>
            <person name="Priest M."/>
            <person name="Roberts A."/>
            <person name="Saif S."/>
            <person name="Shea T."/>
            <person name="Sisk P."/>
            <person name="Sykes S."/>
            <person name="Wortman J."/>
            <person name="Nusbaum C."/>
            <person name="Birren B."/>
        </authorList>
    </citation>
    <scope>NUCLEOTIDE SEQUENCE [LARGE SCALE GENOMIC DNA]</scope>
    <source>
        <strain evidence="2 3">ATCC 51267</strain>
    </source>
</reference>
<comment type="caution">
    <text evidence="2">The sequence shown here is derived from an EMBL/GenBank/DDBJ whole genome shotgun (WGS) entry which is preliminary data.</text>
</comment>
<dbReference type="eggNOG" id="COG2856">
    <property type="taxonomic scope" value="Bacteria"/>
</dbReference>
<dbReference type="InterPro" id="IPR010359">
    <property type="entry name" value="IrrE_HExxH"/>
</dbReference>
<keyword evidence="3" id="KW-1185">Reference proteome</keyword>